<dbReference type="EMBL" id="LT605205">
    <property type="protein sequence ID" value="SCD19811.1"/>
    <property type="molecule type" value="Genomic_DNA"/>
</dbReference>
<protein>
    <submittedName>
        <fullName evidence="3">PBP superfamily domain</fullName>
    </submittedName>
</protein>
<reference evidence="4" key="1">
    <citation type="submission" date="2016-08" db="EMBL/GenBank/DDBJ databases">
        <authorList>
            <person name="Wibberg D."/>
        </authorList>
    </citation>
    <scope>NUCLEOTIDE SEQUENCE [LARGE SCALE GENOMIC DNA]</scope>
</reference>
<sequence length="343" mass="37932">MERAMNRIKPALLLFLITGTLILSSCYQKNSRSDTPTSGIAQIAVDESFAPIIEAGINVFESLNSDATIIPVYTSEWNAYDLLMQDSIRLVIGTRLLTEQEQAILKERKQRVRSQKIAIDAIALVTHKENKDTLLTINDIRDILTGKIKSWKQINPDSPLDSLTVMFDTPYSGMVRYIQDSFCDNRPFGKNVKALSSDSSSVDITRVHSHDKVIEYVASHPDALGFVGVNWIANPVDTTNLSFIDNVNVVSVSGSAQATPGNSHKPYPYQLALELAHRESPLEFPSGGYPLIRDIYIIITDATGGLPSGFFNFIAGDRGQRIILKSGILPANRPIRLIQVTQD</sequence>
<evidence type="ECO:0000259" key="2">
    <source>
        <dbReference type="Pfam" id="PF12849"/>
    </source>
</evidence>
<evidence type="ECO:0000256" key="1">
    <source>
        <dbReference type="ARBA" id="ARBA00022729"/>
    </source>
</evidence>
<gene>
    <name evidence="3" type="ORF">PSM36_0985</name>
</gene>
<evidence type="ECO:0000313" key="4">
    <source>
        <dbReference type="Proteomes" id="UP000187464"/>
    </source>
</evidence>
<keyword evidence="4" id="KW-1185">Reference proteome</keyword>
<dbReference type="STRING" id="1642647.PSM36_0985"/>
<dbReference type="Gene3D" id="3.40.190.10">
    <property type="entry name" value="Periplasmic binding protein-like II"/>
    <property type="match status" value="2"/>
</dbReference>
<evidence type="ECO:0000313" key="3">
    <source>
        <dbReference type="EMBL" id="SCD19811.1"/>
    </source>
</evidence>
<dbReference type="SUPFAM" id="SSF53850">
    <property type="entry name" value="Periplasmic binding protein-like II"/>
    <property type="match status" value="1"/>
</dbReference>
<dbReference type="PROSITE" id="PS51257">
    <property type="entry name" value="PROKAR_LIPOPROTEIN"/>
    <property type="match status" value="1"/>
</dbReference>
<dbReference type="PANTHER" id="PTHR30570:SF1">
    <property type="entry name" value="PHOSPHATE-BINDING PROTEIN PSTS"/>
    <property type="match status" value="1"/>
</dbReference>
<dbReference type="InterPro" id="IPR024370">
    <property type="entry name" value="PBP_domain"/>
</dbReference>
<dbReference type="KEGG" id="psac:PSM36_0985"/>
<proteinExistence type="predicted"/>
<dbReference type="Proteomes" id="UP000187464">
    <property type="component" value="Chromosome I"/>
</dbReference>
<accession>A0A1R3SW86</accession>
<dbReference type="Pfam" id="PF12849">
    <property type="entry name" value="PBP_like_2"/>
    <property type="match status" value="1"/>
</dbReference>
<dbReference type="InterPro" id="IPR050811">
    <property type="entry name" value="Phosphate_ABC_transporter"/>
</dbReference>
<dbReference type="PANTHER" id="PTHR30570">
    <property type="entry name" value="PERIPLASMIC PHOSPHATE BINDING COMPONENT OF PHOSPHATE ABC TRANSPORTER"/>
    <property type="match status" value="1"/>
</dbReference>
<dbReference type="AlphaFoldDB" id="A0A1R3SW86"/>
<feature type="domain" description="PBP" evidence="2">
    <location>
        <begin position="31"/>
        <end position="317"/>
    </location>
</feature>
<organism evidence="3 4">
    <name type="scientific">Proteiniphilum saccharofermentans</name>
    <dbReference type="NCBI Taxonomy" id="1642647"/>
    <lineage>
        <taxon>Bacteria</taxon>
        <taxon>Pseudomonadati</taxon>
        <taxon>Bacteroidota</taxon>
        <taxon>Bacteroidia</taxon>
        <taxon>Bacteroidales</taxon>
        <taxon>Dysgonomonadaceae</taxon>
        <taxon>Proteiniphilum</taxon>
    </lineage>
</organism>
<keyword evidence="1" id="KW-0732">Signal</keyword>
<name>A0A1R3SW86_9BACT</name>